<reference evidence="2" key="2">
    <citation type="submission" date="2014-07" db="EMBL/GenBank/DDBJ databases">
        <authorList>
            <person name="Hull J."/>
        </authorList>
    </citation>
    <scope>NUCLEOTIDE SEQUENCE</scope>
</reference>
<reference evidence="2" key="1">
    <citation type="journal article" date="2014" name="PLoS ONE">
        <title>Transcriptome-Based Identification of ABC Transporters in the Western Tarnished Plant Bug Lygus hesperus.</title>
        <authorList>
            <person name="Hull J.J."/>
            <person name="Chaney K."/>
            <person name="Geib S.M."/>
            <person name="Fabrick J.A."/>
            <person name="Brent C.S."/>
            <person name="Walsh D."/>
            <person name="Lavine L.C."/>
        </authorList>
    </citation>
    <scope>NUCLEOTIDE SEQUENCE</scope>
</reference>
<feature type="non-terminal residue" evidence="2">
    <location>
        <position position="1"/>
    </location>
</feature>
<sequence length="108" mass="12761">EDSKIVRSFERIRSIMNKRRRKDSGEPQLKMEVMVRKMMKKQNMYLQSQETTFYSNPDSKEACVLEYIKEDSKEPLHELSIHSSATDSPETVENFVNRSDNSLKNERT</sequence>
<feature type="region of interest" description="Disordered" evidence="1">
    <location>
        <begin position="75"/>
        <end position="108"/>
    </location>
</feature>
<protein>
    <submittedName>
        <fullName evidence="2">Uncharacterized protein</fullName>
    </submittedName>
</protein>
<accession>A0A0A9YJF7</accession>
<feature type="non-terminal residue" evidence="2">
    <location>
        <position position="108"/>
    </location>
</feature>
<name>A0A0A9YJF7_LYGHE</name>
<proteinExistence type="predicted"/>
<dbReference type="EMBL" id="GBHO01011838">
    <property type="protein sequence ID" value="JAG31766.1"/>
    <property type="molecule type" value="Transcribed_RNA"/>
</dbReference>
<dbReference type="AlphaFoldDB" id="A0A0A9YJF7"/>
<evidence type="ECO:0000256" key="1">
    <source>
        <dbReference type="SAM" id="MobiDB-lite"/>
    </source>
</evidence>
<organism evidence="2">
    <name type="scientific">Lygus hesperus</name>
    <name type="common">Western plant bug</name>
    <dbReference type="NCBI Taxonomy" id="30085"/>
    <lineage>
        <taxon>Eukaryota</taxon>
        <taxon>Metazoa</taxon>
        <taxon>Ecdysozoa</taxon>
        <taxon>Arthropoda</taxon>
        <taxon>Hexapoda</taxon>
        <taxon>Insecta</taxon>
        <taxon>Pterygota</taxon>
        <taxon>Neoptera</taxon>
        <taxon>Paraneoptera</taxon>
        <taxon>Hemiptera</taxon>
        <taxon>Heteroptera</taxon>
        <taxon>Panheteroptera</taxon>
        <taxon>Cimicomorpha</taxon>
        <taxon>Miridae</taxon>
        <taxon>Mirini</taxon>
        <taxon>Lygus</taxon>
    </lineage>
</organism>
<evidence type="ECO:0000313" key="2">
    <source>
        <dbReference type="EMBL" id="JAG31766.1"/>
    </source>
</evidence>
<gene>
    <name evidence="2" type="ORF">CM83_103583</name>
</gene>
<feature type="compositionally biased region" description="Polar residues" evidence="1">
    <location>
        <begin position="81"/>
        <end position="100"/>
    </location>
</feature>